<dbReference type="InterPro" id="IPR013196">
    <property type="entry name" value="HTH_11"/>
</dbReference>
<evidence type="ECO:0000256" key="4">
    <source>
        <dbReference type="ARBA" id="ARBA00023159"/>
    </source>
</evidence>
<feature type="domain" description="PTS EIIB type-2" evidence="7">
    <location>
        <begin position="404"/>
        <end position="493"/>
    </location>
</feature>
<evidence type="ECO:0000256" key="5">
    <source>
        <dbReference type="ARBA" id="ARBA00023163"/>
    </source>
</evidence>
<dbReference type="CDD" id="cd05568">
    <property type="entry name" value="PTS_IIB_bgl_like"/>
    <property type="match status" value="1"/>
</dbReference>
<dbReference type="SUPFAM" id="SSF52794">
    <property type="entry name" value="PTS system IIB component-like"/>
    <property type="match status" value="1"/>
</dbReference>
<dbReference type="Pfam" id="PF05043">
    <property type="entry name" value="Mga"/>
    <property type="match status" value="1"/>
</dbReference>
<dbReference type="InterPro" id="IPR036390">
    <property type="entry name" value="WH_DNA-bd_sf"/>
</dbReference>
<dbReference type="PANTHER" id="PTHR30185">
    <property type="entry name" value="CRYPTIC BETA-GLUCOSIDE BGL OPERON ANTITERMINATOR"/>
    <property type="match status" value="1"/>
</dbReference>
<dbReference type="Gene3D" id="3.40.50.2300">
    <property type="match status" value="1"/>
</dbReference>
<dbReference type="InterPro" id="IPR002178">
    <property type="entry name" value="PTS_EIIA_type-2_dom"/>
</dbReference>
<dbReference type="SUPFAM" id="SSF46785">
    <property type="entry name" value="Winged helix' DNA-binding domain"/>
    <property type="match status" value="1"/>
</dbReference>
<keyword evidence="2" id="KW-0677">Repeat</keyword>
<comment type="caution">
    <text evidence="9">The sequence shown here is derived from an EMBL/GenBank/DDBJ whole genome shotgun (WGS) entry which is preliminary data.</text>
</comment>
<dbReference type="InterPro" id="IPR016152">
    <property type="entry name" value="PTrfase/Anion_transptr"/>
</dbReference>
<keyword evidence="1" id="KW-0808">Transferase</keyword>
<keyword evidence="9" id="KW-0762">Sugar transport</keyword>
<evidence type="ECO:0000259" key="8">
    <source>
        <dbReference type="PROSITE" id="PS51372"/>
    </source>
</evidence>
<keyword evidence="10" id="KW-1185">Reference proteome</keyword>
<evidence type="ECO:0000256" key="1">
    <source>
        <dbReference type="ARBA" id="ARBA00022679"/>
    </source>
</evidence>
<dbReference type="Proteomes" id="UP001418796">
    <property type="component" value="Unassembled WGS sequence"/>
</dbReference>
<dbReference type="CDD" id="cd00211">
    <property type="entry name" value="PTS_IIA_fru"/>
    <property type="match status" value="1"/>
</dbReference>
<evidence type="ECO:0000256" key="2">
    <source>
        <dbReference type="ARBA" id="ARBA00022737"/>
    </source>
</evidence>
<dbReference type="InterPro" id="IPR007737">
    <property type="entry name" value="Mga_HTH"/>
</dbReference>
<proteinExistence type="predicted"/>
<dbReference type="InterPro" id="IPR050661">
    <property type="entry name" value="BglG_antiterminators"/>
</dbReference>
<keyword evidence="3" id="KW-0805">Transcription regulation</keyword>
<dbReference type="InterPro" id="IPR013011">
    <property type="entry name" value="PTS_EIIB_2"/>
</dbReference>
<dbReference type="RefSeq" id="WP_343130691.1">
    <property type="nucleotide sequence ID" value="NZ_JBCITK010000001.1"/>
</dbReference>
<dbReference type="Gene3D" id="3.40.930.10">
    <property type="entry name" value="Mannitol-specific EII, Chain A"/>
    <property type="match status" value="1"/>
</dbReference>
<dbReference type="InterPro" id="IPR036388">
    <property type="entry name" value="WH-like_DNA-bd_sf"/>
</dbReference>
<dbReference type="InterPro" id="IPR036095">
    <property type="entry name" value="PTS_EIIB-like_sf"/>
</dbReference>
<organism evidence="9 10">
    <name type="scientific">Alkalicoccobacillus gibsonii</name>
    <dbReference type="NCBI Taxonomy" id="79881"/>
    <lineage>
        <taxon>Bacteria</taxon>
        <taxon>Bacillati</taxon>
        <taxon>Bacillota</taxon>
        <taxon>Bacilli</taxon>
        <taxon>Bacillales</taxon>
        <taxon>Bacillaceae</taxon>
        <taxon>Alkalicoccobacillus</taxon>
    </lineage>
</organism>
<dbReference type="Pfam" id="PF00359">
    <property type="entry name" value="PTS_EIIA_2"/>
    <property type="match status" value="1"/>
</dbReference>
<evidence type="ECO:0000256" key="3">
    <source>
        <dbReference type="ARBA" id="ARBA00023015"/>
    </source>
</evidence>
<dbReference type="SUPFAM" id="SSF55804">
    <property type="entry name" value="Phoshotransferase/anion transport protein"/>
    <property type="match status" value="1"/>
</dbReference>
<dbReference type="PROSITE" id="PS51099">
    <property type="entry name" value="PTS_EIIB_TYPE_2"/>
    <property type="match status" value="1"/>
</dbReference>
<accession>A0ABU9VJ05</accession>
<dbReference type="Gene3D" id="1.10.10.10">
    <property type="entry name" value="Winged helix-like DNA-binding domain superfamily/Winged helix DNA-binding domain"/>
    <property type="match status" value="2"/>
</dbReference>
<keyword evidence="4" id="KW-0010">Activator</keyword>
<keyword evidence="9" id="KW-0813">Transport</keyword>
<dbReference type="InterPro" id="IPR011608">
    <property type="entry name" value="PRD"/>
</dbReference>
<evidence type="ECO:0000313" key="10">
    <source>
        <dbReference type="Proteomes" id="UP001418796"/>
    </source>
</evidence>
<feature type="domain" description="PRD" evidence="8">
    <location>
        <begin position="185"/>
        <end position="288"/>
    </location>
</feature>
<dbReference type="EMBL" id="JBCITK010000001">
    <property type="protein sequence ID" value="MEN0643859.1"/>
    <property type="molecule type" value="Genomic_DNA"/>
</dbReference>
<name>A0ABU9VJ05_9BACI</name>
<dbReference type="Pfam" id="PF08279">
    <property type="entry name" value="HTH_11"/>
    <property type="match status" value="1"/>
</dbReference>
<dbReference type="InterPro" id="IPR036634">
    <property type="entry name" value="PRD_sf"/>
</dbReference>
<keyword evidence="5" id="KW-0804">Transcription</keyword>
<dbReference type="Pfam" id="PF00874">
    <property type="entry name" value="PRD"/>
    <property type="match status" value="2"/>
</dbReference>
<evidence type="ECO:0000259" key="6">
    <source>
        <dbReference type="PROSITE" id="PS51094"/>
    </source>
</evidence>
<feature type="domain" description="PRD" evidence="8">
    <location>
        <begin position="291"/>
        <end position="398"/>
    </location>
</feature>
<feature type="domain" description="PTS EIIA type-2" evidence="6">
    <location>
        <begin position="497"/>
        <end position="640"/>
    </location>
</feature>
<protein>
    <submittedName>
        <fullName evidence="9">PTS sugar transporter subunit IIA</fullName>
    </submittedName>
</protein>
<evidence type="ECO:0000313" key="9">
    <source>
        <dbReference type="EMBL" id="MEN0643859.1"/>
    </source>
</evidence>
<dbReference type="PROSITE" id="PS51372">
    <property type="entry name" value="PRD_2"/>
    <property type="match status" value="2"/>
</dbReference>
<reference evidence="9 10" key="1">
    <citation type="submission" date="2024-03" db="EMBL/GenBank/DDBJ databases">
        <title>Bacilli Hybrid Assemblies.</title>
        <authorList>
            <person name="Kovac J."/>
        </authorList>
    </citation>
    <scope>NUCLEOTIDE SEQUENCE [LARGE SCALE GENOMIC DNA]</scope>
    <source>
        <strain evidence="9 10">FSL R7-0666</strain>
    </source>
</reference>
<dbReference type="PROSITE" id="PS51094">
    <property type="entry name" value="PTS_EIIA_TYPE_2"/>
    <property type="match status" value="1"/>
</dbReference>
<dbReference type="Gene3D" id="1.10.1790.10">
    <property type="entry name" value="PRD domain"/>
    <property type="match status" value="2"/>
</dbReference>
<gene>
    <name evidence="9" type="ORF">MKY91_11925</name>
</gene>
<evidence type="ECO:0000259" key="7">
    <source>
        <dbReference type="PROSITE" id="PS51099"/>
    </source>
</evidence>
<dbReference type="PANTHER" id="PTHR30185:SF13">
    <property type="entry name" value="LICABCH OPERON REGULATOR-RELATED"/>
    <property type="match status" value="1"/>
</dbReference>
<dbReference type="SUPFAM" id="SSF63520">
    <property type="entry name" value="PTS-regulatory domain, PRD"/>
    <property type="match status" value="2"/>
</dbReference>
<sequence length="640" mass="74240">MFADHRKNKLFNLIEKNEATLSSEQIAECLSVSDRTIRKEIKEMNEVCSQHGFLIKKVRGKGFYFEIVEQERFQLFKQGSSVSPLYFDIHSKEGRMKQCIYSLLFESDYISLEELSERLFVSRTTLSSELNGVRMFIQENGLTLQSKVGKGVYIEGEEIQKRETLFSLIDNHIDYTQIETYFKWKNQNNDVVLLQKKLPSLFHSTHLYFTDENLNNFIYYLVIMADRIANQLSIENEYEQSEISSELKQVMDPLVTIVENLFSISLPKSEISYLFVQLKSKVISKAIPDQSSQSLLIAYIDAFLIKINENYYYDLTQDVQLKHDLKSHIQSMLYRAENNIRVRNPMEEHIKKYFPLAYELTLYAVRSIKEEFSYDINLGEVAYLALHIGASLERNYQVKYERHNSCLIVCGSGFGTARIIESTIKRAIPNLFITKTISAQKYNQLPYIEEDVVITSVKIEEKNKPIFKIETLPSKKEMLELDKKITQELSNTQDLLSKYFSPSIFFKQSFKTKDEAIRVLTEAMAKENIIQDQVQFTEAIFKREELGSTLIGEGVAIPHPLNLLSVRTQIGIAISDTPIEWDNGQSTRLIFLLAISKEDYEEAMGIYDFIVEVIRENLSDVLCSAKSFTEFMLRAKLIYE</sequence>